<dbReference type="InterPro" id="IPR050109">
    <property type="entry name" value="HTH-type_TetR-like_transc_reg"/>
</dbReference>
<feature type="DNA-binding region" description="H-T-H motif" evidence="4">
    <location>
        <begin position="46"/>
        <end position="65"/>
    </location>
</feature>
<accession>A0A1H1MAQ9</accession>
<evidence type="ECO:0000313" key="6">
    <source>
        <dbReference type="EMBL" id="SDR83465.1"/>
    </source>
</evidence>
<dbReference type="EMBL" id="LT629742">
    <property type="protein sequence ID" value="SDR83465.1"/>
    <property type="molecule type" value="Genomic_DNA"/>
</dbReference>
<evidence type="ECO:0000256" key="4">
    <source>
        <dbReference type="PROSITE-ProRule" id="PRU00335"/>
    </source>
</evidence>
<keyword evidence="3" id="KW-0804">Transcription</keyword>
<sequence>MAWAAYALHMDSTPPSLTQRRKAATQLEIARAAARLFADRGADAVTAEEIAQQAGIAVRTFYRYFRTKEDAVAPLLTVGAGHWRTLLAAASPQEDLIDALERTIVEVLTPRSDDDLEMLRWTLGLLHAAADDAALRLVWYRVNGESEVQLREVIATLAGPGADPYALRLIAAAATDAMCIAIEECATVEDPLLDPGAPAALARRALRDLTRGVQLHPPAAGG</sequence>
<dbReference type="Pfam" id="PF00440">
    <property type="entry name" value="TetR_N"/>
    <property type="match status" value="1"/>
</dbReference>
<dbReference type="InterPro" id="IPR009057">
    <property type="entry name" value="Homeodomain-like_sf"/>
</dbReference>
<organism evidence="6 7">
    <name type="scientific">Microterricola viridarii</name>
    <dbReference type="NCBI Taxonomy" id="412690"/>
    <lineage>
        <taxon>Bacteria</taxon>
        <taxon>Bacillati</taxon>
        <taxon>Actinomycetota</taxon>
        <taxon>Actinomycetes</taxon>
        <taxon>Micrococcales</taxon>
        <taxon>Microbacteriaceae</taxon>
        <taxon>Microterricola</taxon>
    </lineage>
</organism>
<dbReference type="GO" id="GO:0003700">
    <property type="term" value="F:DNA-binding transcription factor activity"/>
    <property type="evidence" value="ECO:0007669"/>
    <property type="project" value="TreeGrafter"/>
</dbReference>
<feature type="domain" description="HTH tetR-type" evidence="5">
    <location>
        <begin position="23"/>
        <end position="83"/>
    </location>
</feature>
<dbReference type="PROSITE" id="PS50977">
    <property type="entry name" value="HTH_TETR_2"/>
    <property type="match status" value="1"/>
</dbReference>
<evidence type="ECO:0000259" key="5">
    <source>
        <dbReference type="PROSITE" id="PS50977"/>
    </source>
</evidence>
<reference evidence="7" key="1">
    <citation type="submission" date="2016-10" db="EMBL/GenBank/DDBJ databases">
        <authorList>
            <person name="Varghese N."/>
            <person name="Submissions S."/>
        </authorList>
    </citation>
    <scope>NUCLEOTIDE SEQUENCE [LARGE SCALE GENOMIC DNA]</scope>
    <source>
        <strain evidence="7">DSM 21772</strain>
    </source>
</reference>
<proteinExistence type="predicted"/>
<dbReference type="STRING" id="412690.SAMN04489834_0345"/>
<keyword evidence="2 4" id="KW-0238">DNA-binding</keyword>
<dbReference type="SUPFAM" id="SSF46689">
    <property type="entry name" value="Homeodomain-like"/>
    <property type="match status" value="1"/>
</dbReference>
<name>A0A1H1MAQ9_9MICO</name>
<keyword evidence="7" id="KW-1185">Reference proteome</keyword>
<dbReference type="PANTHER" id="PTHR30055:SF238">
    <property type="entry name" value="MYCOFACTOCIN BIOSYNTHESIS TRANSCRIPTIONAL REGULATOR MFTR-RELATED"/>
    <property type="match status" value="1"/>
</dbReference>
<dbReference type="Gene3D" id="1.10.357.10">
    <property type="entry name" value="Tetracycline Repressor, domain 2"/>
    <property type="match status" value="1"/>
</dbReference>
<gene>
    <name evidence="6" type="ORF">SAMN04489834_0345</name>
</gene>
<dbReference type="InterPro" id="IPR001647">
    <property type="entry name" value="HTH_TetR"/>
</dbReference>
<dbReference type="AlphaFoldDB" id="A0A1H1MAQ9"/>
<evidence type="ECO:0000256" key="1">
    <source>
        <dbReference type="ARBA" id="ARBA00023015"/>
    </source>
</evidence>
<keyword evidence="1" id="KW-0805">Transcription regulation</keyword>
<dbReference type="PRINTS" id="PR00455">
    <property type="entry name" value="HTHTETR"/>
</dbReference>
<evidence type="ECO:0000256" key="2">
    <source>
        <dbReference type="ARBA" id="ARBA00023125"/>
    </source>
</evidence>
<evidence type="ECO:0000256" key="3">
    <source>
        <dbReference type="ARBA" id="ARBA00023163"/>
    </source>
</evidence>
<evidence type="ECO:0000313" key="7">
    <source>
        <dbReference type="Proteomes" id="UP000181956"/>
    </source>
</evidence>
<protein>
    <submittedName>
        <fullName evidence="6">DNA-binding transcriptional regulator, AcrR family</fullName>
    </submittedName>
</protein>
<dbReference type="GO" id="GO:0000976">
    <property type="term" value="F:transcription cis-regulatory region binding"/>
    <property type="evidence" value="ECO:0007669"/>
    <property type="project" value="TreeGrafter"/>
</dbReference>
<dbReference type="PANTHER" id="PTHR30055">
    <property type="entry name" value="HTH-TYPE TRANSCRIPTIONAL REGULATOR RUTR"/>
    <property type="match status" value="1"/>
</dbReference>
<dbReference type="Proteomes" id="UP000181956">
    <property type="component" value="Chromosome I"/>
</dbReference>